<evidence type="ECO:0000259" key="6">
    <source>
        <dbReference type="PROSITE" id="PS50977"/>
    </source>
</evidence>
<keyword evidence="2 4" id="KW-0238">DNA-binding</keyword>
<dbReference type="Pfam" id="PF00440">
    <property type="entry name" value="TetR_N"/>
    <property type="match status" value="1"/>
</dbReference>
<dbReference type="Gene3D" id="1.10.357.10">
    <property type="entry name" value="Tetracycline Repressor, domain 2"/>
    <property type="match status" value="1"/>
</dbReference>
<dbReference type="PANTHER" id="PTHR30055">
    <property type="entry name" value="HTH-TYPE TRANSCRIPTIONAL REGULATOR RUTR"/>
    <property type="match status" value="1"/>
</dbReference>
<dbReference type="InterPro" id="IPR009057">
    <property type="entry name" value="Homeodomain-like_sf"/>
</dbReference>
<keyword evidence="8" id="KW-1185">Reference proteome</keyword>
<gene>
    <name evidence="7" type="ORF">JOE57_000901</name>
</gene>
<feature type="DNA-binding region" description="H-T-H motif" evidence="4">
    <location>
        <begin position="49"/>
        <end position="68"/>
    </location>
</feature>
<evidence type="ECO:0000256" key="3">
    <source>
        <dbReference type="ARBA" id="ARBA00023163"/>
    </source>
</evidence>
<keyword evidence="3" id="KW-0804">Transcription</keyword>
<dbReference type="SUPFAM" id="SSF46689">
    <property type="entry name" value="Homeodomain-like"/>
    <property type="match status" value="1"/>
</dbReference>
<dbReference type="PROSITE" id="PS50977">
    <property type="entry name" value="HTH_TETR_2"/>
    <property type="match status" value="1"/>
</dbReference>
<dbReference type="InterPro" id="IPR050109">
    <property type="entry name" value="HTH-type_TetR-like_transc_reg"/>
</dbReference>
<proteinExistence type="predicted"/>
<evidence type="ECO:0000313" key="7">
    <source>
        <dbReference type="EMBL" id="MBM7797980.1"/>
    </source>
</evidence>
<evidence type="ECO:0000256" key="2">
    <source>
        <dbReference type="ARBA" id="ARBA00023125"/>
    </source>
</evidence>
<organism evidence="7 8">
    <name type="scientific">Microlunatus panaciterrae</name>
    <dbReference type="NCBI Taxonomy" id="400768"/>
    <lineage>
        <taxon>Bacteria</taxon>
        <taxon>Bacillati</taxon>
        <taxon>Actinomycetota</taxon>
        <taxon>Actinomycetes</taxon>
        <taxon>Propionibacteriales</taxon>
        <taxon>Propionibacteriaceae</taxon>
        <taxon>Microlunatus</taxon>
    </lineage>
</organism>
<comment type="caution">
    <text evidence="7">The sequence shown here is derived from an EMBL/GenBank/DDBJ whole genome shotgun (WGS) entry which is preliminary data.</text>
</comment>
<name>A0ABS2RG47_9ACTN</name>
<sequence length="220" mass="24281">MDDEVKRSSPATRRPYRAPRRAQQAAATRRAILAAARTEFVRHGYGPCTVAQIADTAGVSVDTVYTSVGRKPALLRELVETSLSGEDRAVPADQRPYVREVKAATQAADKLTIYATALPTIHQRMAPIFEVLSQAASVDRDCAALWDEISQRRARNMLELAGELRATGELRADLSDAEVADIIWSLNAVEYYLLLVKGRGWSPARYGSWLADAWVRLLLA</sequence>
<dbReference type="Proteomes" id="UP000704762">
    <property type="component" value="Unassembled WGS sequence"/>
</dbReference>
<evidence type="ECO:0000313" key="8">
    <source>
        <dbReference type="Proteomes" id="UP000704762"/>
    </source>
</evidence>
<dbReference type="SUPFAM" id="SSF48498">
    <property type="entry name" value="Tetracyclin repressor-like, C-terminal domain"/>
    <property type="match status" value="1"/>
</dbReference>
<dbReference type="RefSeq" id="WP_204916601.1">
    <property type="nucleotide sequence ID" value="NZ_BAAAQP010000011.1"/>
</dbReference>
<dbReference type="EMBL" id="JAFBCF010000001">
    <property type="protein sequence ID" value="MBM7797980.1"/>
    <property type="molecule type" value="Genomic_DNA"/>
</dbReference>
<feature type="region of interest" description="Disordered" evidence="5">
    <location>
        <begin position="1"/>
        <end position="24"/>
    </location>
</feature>
<reference evidence="7 8" key="1">
    <citation type="submission" date="2021-01" db="EMBL/GenBank/DDBJ databases">
        <title>Sequencing the genomes of 1000 actinobacteria strains.</title>
        <authorList>
            <person name="Klenk H.-P."/>
        </authorList>
    </citation>
    <scope>NUCLEOTIDE SEQUENCE [LARGE SCALE GENOMIC DNA]</scope>
    <source>
        <strain evidence="7 8">DSM 18662</strain>
    </source>
</reference>
<feature type="domain" description="HTH tetR-type" evidence="6">
    <location>
        <begin position="26"/>
        <end position="86"/>
    </location>
</feature>
<dbReference type="PANTHER" id="PTHR30055:SF234">
    <property type="entry name" value="HTH-TYPE TRANSCRIPTIONAL REGULATOR BETI"/>
    <property type="match status" value="1"/>
</dbReference>
<dbReference type="Gene3D" id="1.10.10.60">
    <property type="entry name" value="Homeodomain-like"/>
    <property type="match status" value="1"/>
</dbReference>
<accession>A0ABS2RG47</accession>
<keyword evidence="1" id="KW-0805">Transcription regulation</keyword>
<dbReference type="InterPro" id="IPR036271">
    <property type="entry name" value="Tet_transcr_reg_TetR-rel_C_sf"/>
</dbReference>
<evidence type="ECO:0000256" key="4">
    <source>
        <dbReference type="PROSITE-ProRule" id="PRU00335"/>
    </source>
</evidence>
<evidence type="ECO:0000256" key="1">
    <source>
        <dbReference type="ARBA" id="ARBA00023015"/>
    </source>
</evidence>
<evidence type="ECO:0000256" key="5">
    <source>
        <dbReference type="SAM" id="MobiDB-lite"/>
    </source>
</evidence>
<protein>
    <submittedName>
        <fullName evidence="7">AcrR family transcriptional regulator</fullName>
    </submittedName>
</protein>
<dbReference type="InterPro" id="IPR001647">
    <property type="entry name" value="HTH_TetR"/>
</dbReference>